<evidence type="ECO:0000259" key="5">
    <source>
        <dbReference type="Pfam" id="PF04542"/>
    </source>
</evidence>
<dbReference type="GO" id="GO:0003677">
    <property type="term" value="F:DNA binding"/>
    <property type="evidence" value="ECO:0007669"/>
    <property type="project" value="InterPro"/>
</dbReference>
<comment type="caution">
    <text evidence="7">The sequence shown here is derived from an EMBL/GenBank/DDBJ whole genome shotgun (WGS) entry which is preliminary data.</text>
</comment>
<reference evidence="7" key="1">
    <citation type="submission" date="2013-01" db="EMBL/GenBank/DDBJ databases">
        <title>Genome draft of Hydrogenophaga taeniospiralis 2K1.</title>
        <authorList>
            <person name="Gomila M."/>
            <person name="Lalucat J."/>
        </authorList>
    </citation>
    <scope>NUCLEOTIDE SEQUENCE</scope>
    <source>
        <strain evidence="7">CCUG 15921</strain>
    </source>
</reference>
<organism evidence="7 8">
    <name type="scientific">Hydrogenophaga taeniospiralis CCUG 15921</name>
    <dbReference type="NCBI Taxonomy" id="1281780"/>
    <lineage>
        <taxon>Bacteria</taxon>
        <taxon>Pseudomonadati</taxon>
        <taxon>Pseudomonadota</taxon>
        <taxon>Betaproteobacteria</taxon>
        <taxon>Burkholderiales</taxon>
        <taxon>Comamonadaceae</taxon>
        <taxon>Hydrogenophaga</taxon>
    </lineage>
</organism>
<protein>
    <submittedName>
        <fullName evidence="7">DNA-directed RNA polymerase specialized sigma subunit sigma24-like protein</fullName>
    </submittedName>
</protein>
<evidence type="ECO:0000259" key="6">
    <source>
        <dbReference type="Pfam" id="PF08281"/>
    </source>
</evidence>
<dbReference type="Gene3D" id="1.10.1740.10">
    <property type="match status" value="1"/>
</dbReference>
<dbReference type="EMBL" id="AOGK01000025">
    <property type="protein sequence ID" value="MDG5977727.1"/>
    <property type="molecule type" value="Genomic_DNA"/>
</dbReference>
<dbReference type="Pfam" id="PF04542">
    <property type="entry name" value="Sigma70_r2"/>
    <property type="match status" value="1"/>
</dbReference>
<dbReference type="InterPro" id="IPR039425">
    <property type="entry name" value="RNA_pol_sigma-70-like"/>
</dbReference>
<evidence type="ECO:0000256" key="4">
    <source>
        <dbReference type="ARBA" id="ARBA00023163"/>
    </source>
</evidence>
<sequence length="181" mass="20013">MLLARVGMGDRAAFKALYGLTAGVLLATAARVLQDRHAAEDVVQEVFAHLWHKASETTAPSTRTLAWLCVVTRNRAVDHLRKRPTEVSIHGQADDGEEIVHDAASEQPGVFEQLSFEQDQQRLQRCLGQLDPEPRQAVLLAYVEGLTHVELAGRLQRPLGTIKAWTRRSLMALKLCMGSIA</sequence>
<dbReference type="PANTHER" id="PTHR43133:SF62">
    <property type="entry name" value="RNA POLYMERASE SIGMA FACTOR SIGZ"/>
    <property type="match status" value="1"/>
</dbReference>
<dbReference type="InterPro" id="IPR007627">
    <property type="entry name" value="RNA_pol_sigma70_r2"/>
</dbReference>
<dbReference type="GO" id="GO:0016987">
    <property type="term" value="F:sigma factor activity"/>
    <property type="evidence" value="ECO:0007669"/>
    <property type="project" value="UniProtKB-KW"/>
</dbReference>
<dbReference type="Proteomes" id="UP001152876">
    <property type="component" value="Unassembled WGS sequence"/>
</dbReference>
<dbReference type="AlphaFoldDB" id="A0A9X4NUX1"/>
<dbReference type="InterPro" id="IPR013249">
    <property type="entry name" value="RNA_pol_sigma70_r4_t2"/>
</dbReference>
<keyword evidence="7" id="KW-0240">DNA-directed RNA polymerase</keyword>
<dbReference type="SUPFAM" id="SSF88659">
    <property type="entry name" value="Sigma3 and sigma4 domains of RNA polymerase sigma factors"/>
    <property type="match status" value="1"/>
</dbReference>
<dbReference type="GO" id="GO:0006352">
    <property type="term" value="P:DNA-templated transcription initiation"/>
    <property type="evidence" value="ECO:0007669"/>
    <property type="project" value="InterPro"/>
</dbReference>
<feature type="domain" description="RNA polymerase sigma-70 region 2" evidence="5">
    <location>
        <begin position="23"/>
        <end position="83"/>
    </location>
</feature>
<proteinExistence type="inferred from homology"/>
<dbReference type="NCBIfam" id="TIGR02937">
    <property type="entry name" value="sigma70-ECF"/>
    <property type="match status" value="1"/>
</dbReference>
<dbReference type="GO" id="GO:0000428">
    <property type="term" value="C:DNA-directed RNA polymerase complex"/>
    <property type="evidence" value="ECO:0007669"/>
    <property type="project" value="UniProtKB-KW"/>
</dbReference>
<dbReference type="InterPro" id="IPR013325">
    <property type="entry name" value="RNA_pol_sigma_r2"/>
</dbReference>
<keyword evidence="2" id="KW-0805">Transcription regulation</keyword>
<dbReference type="InterPro" id="IPR014284">
    <property type="entry name" value="RNA_pol_sigma-70_dom"/>
</dbReference>
<dbReference type="PANTHER" id="PTHR43133">
    <property type="entry name" value="RNA POLYMERASE ECF-TYPE SIGMA FACTO"/>
    <property type="match status" value="1"/>
</dbReference>
<evidence type="ECO:0000313" key="8">
    <source>
        <dbReference type="Proteomes" id="UP001152876"/>
    </source>
</evidence>
<keyword evidence="8" id="KW-1185">Reference proteome</keyword>
<evidence type="ECO:0000313" key="7">
    <source>
        <dbReference type="EMBL" id="MDG5977727.1"/>
    </source>
</evidence>
<gene>
    <name evidence="7" type="ORF">H010_20916</name>
</gene>
<evidence type="ECO:0000256" key="3">
    <source>
        <dbReference type="ARBA" id="ARBA00023082"/>
    </source>
</evidence>
<dbReference type="SUPFAM" id="SSF88946">
    <property type="entry name" value="Sigma2 domain of RNA polymerase sigma factors"/>
    <property type="match status" value="1"/>
</dbReference>
<dbReference type="Gene3D" id="1.10.10.10">
    <property type="entry name" value="Winged helix-like DNA-binding domain superfamily/Winged helix DNA-binding domain"/>
    <property type="match status" value="1"/>
</dbReference>
<comment type="similarity">
    <text evidence="1">Belongs to the sigma-70 factor family. ECF subfamily.</text>
</comment>
<keyword evidence="3" id="KW-0731">Sigma factor</keyword>
<evidence type="ECO:0000256" key="1">
    <source>
        <dbReference type="ARBA" id="ARBA00010641"/>
    </source>
</evidence>
<dbReference type="InterPro" id="IPR013324">
    <property type="entry name" value="RNA_pol_sigma_r3/r4-like"/>
</dbReference>
<accession>A0A9X4NUX1</accession>
<keyword evidence="4" id="KW-0804">Transcription</keyword>
<evidence type="ECO:0000256" key="2">
    <source>
        <dbReference type="ARBA" id="ARBA00023015"/>
    </source>
</evidence>
<dbReference type="InterPro" id="IPR036388">
    <property type="entry name" value="WH-like_DNA-bd_sf"/>
</dbReference>
<dbReference type="Pfam" id="PF08281">
    <property type="entry name" value="Sigma70_r4_2"/>
    <property type="match status" value="1"/>
</dbReference>
<feature type="domain" description="RNA polymerase sigma factor 70 region 4 type 2" evidence="6">
    <location>
        <begin position="121"/>
        <end position="173"/>
    </location>
</feature>
<name>A0A9X4NUX1_9BURK</name>